<dbReference type="EMBL" id="FTOG01000003">
    <property type="protein sequence ID" value="SIS66989.1"/>
    <property type="molecule type" value="Genomic_DNA"/>
</dbReference>
<name>A0A1N7KZF2_9RHOB</name>
<dbReference type="PANTHER" id="PTHR43065:SF42">
    <property type="entry name" value="TWO-COMPONENT SENSOR PPRA"/>
    <property type="match status" value="1"/>
</dbReference>
<dbReference type="SMART" id="SM00387">
    <property type="entry name" value="HATPase_c"/>
    <property type="match status" value="1"/>
</dbReference>
<dbReference type="Gene3D" id="3.30.450.20">
    <property type="entry name" value="PAS domain"/>
    <property type="match status" value="1"/>
</dbReference>
<feature type="region of interest" description="Disordered" evidence="4">
    <location>
        <begin position="468"/>
        <end position="490"/>
    </location>
</feature>
<dbReference type="Proteomes" id="UP000186221">
    <property type="component" value="Unassembled WGS sequence"/>
</dbReference>
<dbReference type="Pfam" id="PF02518">
    <property type="entry name" value="HATPase_c"/>
    <property type="match status" value="1"/>
</dbReference>
<evidence type="ECO:0000313" key="8">
    <source>
        <dbReference type="EMBL" id="SIS66989.1"/>
    </source>
</evidence>
<dbReference type="GO" id="GO:0000155">
    <property type="term" value="F:phosphorelay sensor kinase activity"/>
    <property type="evidence" value="ECO:0007669"/>
    <property type="project" value="InterPro"/>
</dbReference>
<proteinExistence type="predicted"/>
<evidence type="ECO:0000256" key="3">
    <source>
        <dbReference type="ARBA" id="ARBA00022553"/>
    </source>
</evidence>
<evidence type="ECO:0000259" key="7">
    <source>
        <dbReference type="PROSITE" id="PS50113"/>
    </source>
</evidence>
<dbReference type="InterPro" id="IPR003594">
    <property type="entry name" value="HATPase_dom"/>
</dbReference>
<keyword evidence="9" id="KW-1185">Reference proteome</keyword>
<dbReference type="Gene3D" id="1.10.287.130">
    <property type="match status" value="1"/>
</dbReference>
<evidence type="ECO:0000256" key="2">
    <source>
        <dbReference type="ARBA" id="ARBA00012438"/>
    </source>
</evidence>
<dbReference type="PROSITE" id="PS50109">
    <property type="entry name" value="HIS_KIN"/>
    <property type="match status" value="1"/>
</dbReference>
<dbReference type="InterPro" id="IPR035965">
    <property type="entry name" value="PAS-like_dom_sf"/>
</dbReference>
<keyword evidence="8" id="KW-0418">Kinase</keyword>
<protein>
    <recommendedName>
        <fullName evidence="2">histidine kinase</fullName>
        <ecNumber evidence="2">2.7.13.3</ecNumber>
    </recommendedName>
</protein>
<dbReference type="SMART" id="SM00091">
    <property type="entry name" value="PAS"/>
    <property type="match status" value="1"/>
</dbReference>
<dbReference type="InterPro" id="IPR000014">
    <property type="entry name" value="PAS"/>
</dbReference>
<dbReference type="InterPro" id="IPR013656">
    <property type="entry name" value="PAS_4"/>
</dbReference>
<dbReference type="Gene3D" id="3.30.565.10">
    <property type="entry name" value="Histidine kinase-like ATPase, C-terminal domain"/>
    <property type="match status" value="1"/>
</dbReference>
<dbReference type="InterPro" id="IPR000700">
    <property type="entry name" value="PAS-assoc_C"/>
</dbReference>
<dbReference type="CDD" id="cd00082">
    <property type="entry name" value="HisKA"/>
    <property type="match status" value="1"/>
</dbReference>
<accession>A0A1N7KZF2</accession>
<dbReference type="InterPro" id="IPR036097">
    <property type="entry name" value="HisK_dim/P_sf"/>
</dbReference>
<dbReference type="PRINTS" id="PR00344">
    <property type="entry name" value="BCTRLSENSOR"/>
</dbReference>
<dbReference type="Pfam" id="PF08448">
    <property type="entry name" value="PAS_4"/>
    <property type="match status" value="1"/>
</dbReference>
<dbReference type="InterPro" id="IPR003661">
    <property type="entry name" value="HisK_dim/P_dom"/>
</dbReference>
<evidence type="ECO:0000256" key="4">
    <source>
        <dbReference type="SAM" id="MobiDB-lite"/>
    </source>
</evidence>
<dbReference type="InterPro" id="IPR005467">
    <property type="entry name" value="His_kinase_dom"/>
</dbReference>
<organism evidence="8 9">
    <name type="scientific">Rhodobacter aestuarii</name>
    <dbReference type="NCBI Taxonomy" id="453582"/>
    <lineage>
        <taxon>Bacteria</taxon>
        <taxon>Pseudomonadati</taxon>
        <taxon>Pseudomonadota</taxon>
        <taxon>Alphaproteobacteria</taxon>
        <taxon>Rhodobacterales</taxon>
        <taxon>Rhodobacter group</taxon>
        <taxon>Rhodobacter</taxon>
    </lineage>
</organism>
<evidence type="ECO:0000259" key="5">
    <source>
        <dbReference type="PROSITE" id="PS50109"/>
    </source>
</evidence>
<sequence length="490" mass="53061">MPTKESLPRHDLPSLDPARLGAMLPPEAGDNVWVEVLSAVDRTWAELVDYQERLERQNHELEDLRSFLGSILASVSDALIVASRAGEVLETSASVDALTGQPPGAWAGRALLQMFEPAARAQIESAMADATNRRTTVTVEVALIGPDGPAPLELSISPRRDERERIIGYVLTGRPLGELRQAYSQLESSHEALITAQAQLVRNEKLASLGRLLAGVAHELNNPISFVYANAHALERYAGKFETYFAAVQQGASRDELIKLRDEMKLDREVTNLRTAIEGARDGAERVRDIVEDLRRLSAEGSGEMVDFDLVSVAQVASDWVRRGSKTLVDVSFEGESELIVRGRPGHIQQVVMNLIQNASDALEDMGGAQIRITARRAGARGELCVADNGPGVSEAVAATIFDPFFTTKAVGKGTGLGLSISYKIVEEHRGRLRLENESPLGGASFCFDLPLGASGQESAPLDWIVPRHTAQPGAEPLPDHLPNPGKEDP</sequence>
<dbReference type="SUPFAM" id="SSF55785">
    <property type="entry name" value="PYP-like sensor domain (PAS domain)"/>
    <property type="match status" value="1"/>
</dbReference>
<dbReference type="SMART" id="SM00388">
    <property type="entry name" value="HisKA"/>
    <property type="match status" value="1"/>
</dbReference>
<feature type="domain" description="PAC" evidence="7">
    <location>
        <begin position="137"/>
        <end position="188"/>
    </location>
</feature>
<keyword evidence="3" id="KW-0597">Phosphoprotein</keyword>
<evidence type="ECO:0000313" key="9">
    <source>
        <dbReference type="Proteomes" id="UP000186221"/>
    </source>
</evidence>
<evidence type="ECO:0000259" key="6">
    <source>
        <dbReference type="PROSITE" id="PS50112"/>
    </source>
</evidence>
<dbReference type="AlphaFoldDB" id="A0A1N7KZF2"/>
<dbReference type="EC" id="2.7.13.3" evidence="2"/>
<reference evidence="9" key="1">
    <citation type="submission" date="2017-01" db="EMBL/GenBank/DDBJ databases">
        <authorList>
            <person name="Varghese N."/>
            <person name="Submissions S."/>
        </authorList>
    </citation>
    <scope>NUCLEOTIDE SEQUENCE [LARGE SCALE GENOMIC DNA]</scope>
    <source>
        <strain evidence="9">DSM 19945</strain>
    </source>
</reference>
<keyword evidence="8" id="KW-0808">Transferase</keyword>
<dbReference type="STRING" id="453582.SAMN05421580_103136"/>
<dbReference type="SUPFAM" id="SSF55874">
    <property type="entry name" value="ATPase domain of HSP90 chaperone/DNA topoisomerase II/histidine kinase"/>
    <property type="match status" value="1"/>
</dbReference>
<dbReference type="PANTHER" id="PTHR43065">
    <property type="entry name" value="SENSOR HISTIDINE KINASE"/>
    <property type="match status" value="1"/>
</dbReference>
<dbReference type="PROSITE" id="PS50113">
    <property type="entry name" value="PAC"/>
    <property type="match status" value="1"/>
</dbReference>
<dbReference type="SUPFAM" id="SSF47384">
    <property type="entry name" value="Homodimeric domain of signal transducing histidine kinase"/>
    <property type="match status" value="1"/>
</dbReference>
<dbReference type="InterPro" id="IPR004358">
    <property type="entry name" value="Sig_transdc_His_kin-like_C"/>
</dbReference>
<evidence type="ECO:0000256" key="1">
    <source>
        <dbReference type="ARBA" id="ARBA00000085"/>
    </source>
</evidence>
<gene>
    <name evidence="8" type="ORF">SAMN05421580_103136</name>
</gene>
<feature type="domain" description="PAS" evidence="6">
    <location>
        <begin position="64"/>
        <end position="134"/>
    </location>
</feature>
<dbReference type="PROSITE" id="PS50112">
    <property type="entry name" value="PAS"/>
    <property type="match status" value="1"/>
</dbReference>
<feature type="domain" description="Histidine kinase" evidence="5">
    <location>
        <begin position="215"/>
        <end position="454"/>
    </location>
</feature>
<dbReference type="InterPro" id="IPR036890">
    <property type="entry name" value="HATPase_C_sf"/>
</dbReference>
<comment type="catalytic activity">
    <reaction evidence="1">
        <text>ATP + protein L-histidine = ADP + protein N-phospho-L-histidine.</text>
        <dbReference type="EC" id="2.7.13.3"/>
    </reaction>
</comment>